<dbReference type="SMART" id="SM00086">
    <property type="entry name" value="PAC"/>
    <property type="match status" value="2"/>
</dbReference>
<dbReference type="SUPFAM" id="SSF55073">
    <property type="entry name" value="Nucleotide cyclase"/>
    <property type="match status" value="1"/>
</dbReference>
<dbReference type="SMART" id="SM00052">
    <property type="entry name" value="EAL"/>
    <property type="match status" value="1"/>
</dbReference>
<dbReference type="SUPFAM" id="SSF141868">
    <property type="entry name" value="EAL domain-like"/>
    <property type="match status" value="1"/>
</dbReference>
<gene>
    <name evidence="6" type="ORF">G3T16_14595</name>
</gene>
<dbReference type="PROSITE" id="PS50112">
    <property type="entry name" value="PAS"/>
    <property type="match status" value="2"/>
</dbReference>
<feature type="domain" description="EAL" evidence="4">
    <location>
        <begin position="450"/>
        <end position="704"/>
    </location>
</feature>
<proteinExistence type="predicted"/>
<dbReference type="InterPro" id="IPR001633">
    <property type="entry name" value="EAL_dom"/>
</dbReference>
<evidence type="ECO:0000256" key="1">
    <source>
        <dbReference type="ARBA" id="ARBA00001946"/>
    </source>
</evidence>
<dbReference type="KEGG" id="kim:G3T16_14595"/>
<dbReference type="PANTHER" id="PTHR44757">
    <property type="entry name" value="DIGUANYLATE CYCLASE DGCP"/>
    <property type="match status" value="1"/>
</dbReference>
<protein>
    <submittedName>
        <fullName evidence="6">EAL domain-containing protein</fullName>
    </submittedName>
</protein>
<dbReference type="PROSITE" id="PS50883">
    <property type="entry name" value="EAL"/>
    <property type="match status" value="1"/>
</dbReference>
<accession>A0A6C0U3M2</accession>
<sequence length="714" mass="79476">MSTIAMSRKFSPELIANAPNAMLVVDSTGAIVAVNSAAEHIFGYDPGQLSGEAVEVLLPARFRAAHSLMRRGHMSNPETRMMGSGRELKGLRKDGSEFDVEVGLNAVSTPEGIAILVAVTDISSRKSAEHCENASKELFNAIFRSSPFSIITTDTAGEIIAVNPAAERLLWYGEGELLGKQFTEALHDPQLLKQRAWQLSEEFGERIGPGFDAISRNARLGISEEIDWHYLRKDGTPLPVMLTITALRDLDNRIVGFLGMAYDLSERRRAQQYINHIALHDELTGLPNRTMLHNQLDREIQRCRGTETRLAVMLVDLDNFKRLNDSLGHNIGDQVLLHVASEIKKSVDEDVLVARMGGDEFAVLLPQEAGHEDLDRIAETIIQNVSNPITMAHHRLKITPSIGICLCPDHGEDVDTLVMRAETAMYAAKGRGRCNYQVFTEFMAEQLNERLELEHALQRALELEQFSLHYQSQVDIRTGQTVGVETLLRWHLPGTGNISPTRFIDIAEESELILPIGEWVLRKACEDGVLLQQRYGTPCVVAVNLSPRQLMQGNLVTVVAEALNDSGLSPELLELEITENIFMHHAEELQLTLQRIRELGVRIAIDDFGTGYSSLSYITRFPIDRIKIDLSFVQNMLTDPNCRAVTNAVIAMAHGLGVDVVAEGVETREQFEYLGQQNCTHGQGFLFARPQPLEQLLLDDPTLSQFDTVQISTH</sequence>
<dbReference type="NCBIfam" id="TIGR00229">
    <property type="entry name" value="sensory_box"/>
    <property type="match status" value="2"/>
</dbReference>
<dbReference type="Gene3D" id="3.30.70.270">
    <property type="match status" value="1"/>
</dbReference>
<comment type="cofactor">
    <cofactor evidence="1">
        <name>Mg(2+)</name>
        <dbReference type="ChEBI" id="CHEBI:18420"/>
    </cofactor>
</comment>
<dbReference type="GO" id="GO:0003824">
    <property type="term" value="F:catalytic activity"/>
    <property type="evidence" value="ECO:0007669"/>
    <property type="project" value="UniProtKB-ARBA"/>
</dbReference>
<dbReference type="Proteomes" id="UP000477680">
    <property type="component" value="Chromosome"/>
</dbReference>
<dbReference type="SUPFAM" id="SSF55785">
    <property type="entry name" value="PYP-like sensor domain (PAS domain)"/>
    <property type="match status" value="2"/>
</dbReference>
<dbReference type="NCBIfam" id="TIGR00254">
    <property type="entry name" value="GGDEF"/>
    <property type="match status" value="1"/>
</dbReference>
<organism evidence="6 7">
    <name type="scientific">Kineobactrum salinum</name>
    <dbReference type="NCBI Taxonomy" id="2708301"/>
    <lineage>
        <taxon>Bacteria</taxon>
        <taxon>Pseudomonadati</taxon>
        <taxon>Pseudomonadota</taxon>
        <taxon>Gammaproteobacteria</taxon>
        <taxon>Cellvibrionales</taxon>
        <taxon>Halieaceae</taxon>
        <taxon>Kineobactrum</taxon>
    </lineage>
</organism>
<dbReference type="Gene3D" id="3.20.20.450">
    <property type="entry name" value="EAL domain"/>
    <property type="match status" value="1"/>
</dbReference>
<dbReference type="Pfam" id="PF00563">
    <property type="entry name" value="EAL"/>
    <property type="match status" value="1"/>
</dbReference>
<name>A0A6C0U3M2_9GAMM</name>
<dbReference type="InterPro" id="IPR052155">
    <property type="entry name" value="Biofilm_reg_signaling"/>
</dbReference>
<feature type="domain" description="PAC" evidence="3">
    <location>
        <begin position="224"/>
        <end position="276"/>
    </location>
</feature>
<evidence type="ECO:0000259" key="4">
    <source>
        <dbReference type="PROSITE" id="PS50883"/>
    </source>
</evidence>
<dbReference type="PROSITE" id="PS50887">
    <property type="entry name" value="GGDEF"/>
    <property type="match status" value="1"/>
</dbReference>
<dbReference type="FunFam" id="3.30.70.270:FF:000001">
    <property type="entry name" value="Diguanylate cyclase domain protein"/>
    <property type="match status" value="1"/>
</dbReference>
<dbReference type="InterPro" id="IPR029787">
    <property type="entry name" value="Nucleotide_cyclase"/>
</dbReference>
<dbReference type="SMART" id="SM00267">
    <property type="entry name" value="GGDEF"/>
    <property type="match status" value="1"/>
</dbReference>
<dbReference type="CDD" id="cd01949">
    <property type="entry name" value="GGDEF"/>
    <property type="match status" value="1"/>
</dbReference>
<dbReference type="PROSITE" id="PS50113">
    <property type="entry name" value="PAC"/>
    <property type="match status" value="1"/>
</dbReference>
<dbReference type="Pfam" id="PF00990">
    <property type="entry name" value="GGDEF"/>
    <property type="match status" value="1"/>
</dbReference>
<dbReference type="GO" id="GO:0006355">
    <property type="term" value="P:regulation of DNA-templated transcription"/>
    <property type="evidence" value="ECO:0007669"/>
    <property type="project" value="InterPro"/>
</dbReference>
<evidence type="ECO:0000259" key="3">
    <source>
        <dbReference type="PROSITE" id="PS50113"/>
    </source>
</evidence>
<dbReference type="CDD" id="cd00130">
    <property type="entry name" value="PAS"/>
    <property type="match status" value="2"/>
</dbReference>
<dbReference type="EMBL" id="CP048711">
    <property type="protein sequence ID" value="QIB66443.1"/>
    <property type="molecule type" value="Genomic_DNA"/>
</dbReference>
<dbReference type="InterPro" id="IPR013767">
    <property type="entry name" value="PAS_fold"/>
</dbReference>
<evidence type="ECO:0000313" key="7">
    <source>
        <dbReference type="Proteomes" id="UP000477680"/>
    </source>
</evidence>
<dbReference type="InterPro" id="IPR000700">
    <property type="entry name" value="PAS-assoc_C"/>
</dbReference>
<dbReference type="Pfam" id="PF00989">
    <property type="entry name" value="PAS"/>
    <property type="match status" value="1"/>
</dbReference>
<feature type="domain" description="GGDEF" evidence="5">
    <location>
        <begin position="308"/>
        <end position="441"/>
    </location>
</feature>
<dbReference type="RefSeq" id="WP_163495877.1">
    <property type="nucleotide sequence ID" value="NZ_CP048711.1"/>
</dbReference>
<keyword evidence="7" id="KW-1185">Reference proteome</keyword>
<reference evidence="6 7" key="1">
    <citation type="submission" date="2020-02" db="EMBL/GenBank/DDBJ databases">
        <title>Genome sequencing for Kineobactrum sp. M2.</title>
        <authorList>
            <person name="Park S.-J."/>
        </authorList>
    </citation>
    <scope>NUCLEOTIDE SEQUENCE [LARGE SCALE GENOMIC DNA]</scope>
    <source>
        <strain evidence="6 7">M2</strain>
    </source>
</reference>
<evidence type="ECO:0000313" key="6">
    <source>
        <dbReference type="EMBL" id="QIB66443.1"/>
    </source>
</evidence>
<dbReference type="InterPro" id="IPR043128">
    <property type="entry name" value="Rev_trsase/Diguanyl_cyclase"/>
</dbReference>
<dbReference type="Pfam" id="PF13426">
    <property type="entry name" value="PAS_9"/>
    <property type="match status" value="1"/>
</dbReference>
<evidence type="ECO:0000259" key="2">
    <source>
        <dbReference type="PROSITE" id="PS50112"/>
    </source>
</evidence>
<dbReference type="AlphaFoldDB" id="A0A6C0U3M2"/>
<dbReference type="InterPro" id="IPR000160">
    <property type="entry name" value="GGDEF_dom"/>
</dbReference>
<feature type="domain" description="PAS" evidence="2">
    <location>
        <begin position="135"/>
        <end position="190"/>
    </location>
</feature>
<dbReference type="InterPro" id="IPR035965">
    <property type="entry name" value="PAS-like_dom_sf"/>
</dbReference>
<feature type="domain" description="PAS" evidence="2">
    <location>
        <begin position="7"/>
        <end position="59"/>
    </location>
</feature>
<dbReference type="InterPro" id="IPR000014">
    <property type="entry name" value="PAS"/>
</dbReference>
<dbReference type="InterPro" id="IPR001610">
    <property type="entry name" value="PAC"/>
</dbReference>
<dbReference type="InterPro" id="IPR035919">
    <property type="entry name" value="EAL_sf"/>
</dbReference>
<dbReference type="SMART" id="SM00091">
    <property type="entry name" value="PAS"/>
    <property type="match status" value="2"/>
</dbReference>
<dbReference type="CDD" id="cd01948">
    <property type="entry name" value="EAL"/>
    <property type="match status" value="1"/>
</dbReference>
<evidence type="ECO:0000259" key="5">
    <source>
        <dbReference type="PROSITE" id="PS50887"/>
    </source>
</evidence>
<dbReference type="PANTHER" id="PTHR44757:SF2">
    <property type="entry name" value="BIOFILM ARCHITECTURE MAINTENANCE PROTEIN MBAA"/>
    <property type="match status" value="1"/>
</dbReference>
<dbReference type="Gene3D" id="3.30.450.20">
    <property type="entry name" value="PAS domain"/>
    <property type="match status" value="2"/>
</dbReference>